<keyword evidence="3" id="KW-0063">Aspartyl esterase</keyword>
<comment type="caution">
    <text evidence="5">The sequence shown here is derived from an EMBL/GenBank/DDBJ whole genome shotgun (WGS) entry which is preliminary data.</text>
</comment>
<dbReference type="SUPFAM" id="SSF51126">
    <property type="entry name" value="Pectin lyase-like"/>
    <property type="match status" value="1"/>
</dbReference>
<dbReference type="InterPro" id="IPR000070">
    <property type="entry name" value="Pectinesterase_cat"/>
</dbReference>
<dbReference type="EC" id="3.1.1.11" evidence="5"/>
<dbReference type="EMBL" id="JAVDVX010000006">
    <property type="protein sequence ID" value="MDR7091213.1"/>
    <property type="molecule type" value="Genomic_DNA"/>
</dbReference>
<evidence type="ECO:0000313" key="6">
    <source>
        <dbReference type="Proteomes" id="UP001253595"/>
    </source>
</evidence>
<proteinExistence type="inferred from homology"/>
<dbReference type="InterPro" id="IPR011050">
    <property type="entry name" value="Pectin_lyase_fold/virulence"/>
</dbReference>
<evidence type="ECO:0000259" key="4">
    <source>
        <dbReference type="Pfam" id="PF01095"/>
    </source>
</evidence>
<accession>A0ABU1V1M1</accession>
<sequence>MIARLLFQTYCIILATFIISGCTNQPKSTYNALVSQAAKPAANSFTSIQAALDAAPINSPVPYTIFIAAGDYYEKLNVTKPNIRLLGESANTARIYYNAYAGKTYAEGKTWGTPGSATVTIRATNIQVHQLTIENTFDFLSNDALANNDVKRIANSQAVALFLDAGSDKFLARDVRLLGYQDTLFVNSGRSWFDKSFIAGNVDFIFGKGNALFTDSEIRTLGRGKPNDPHGYVLAPSTQIADEFGLTFIDCKLTRTEAAPDNSVPLGRPWHPTTQFADGRYADPNAIGKAVFINTWMDSHITLDGWYSMNGTAKDGTKIPFLPEDARFFEYNSSGPGAVVNSKRRQLSGEEVKNYTREKILGDWQPE</sequence>
<reference evidence="5 6" key="1">
    <citation type="submission" date="2023-07" db="EMBL/GenBank/DDBJ databases">
        <title>Sorghum-associated microbial communities from plants grown in Nebraska, USA.</title>
        <authorList>
            <person name="Schachtman D."/>
        </authorList>
    </citation>
    <scope>NUCLEOTIDE SEQUENCE [LARGE SCALE GENOMIC DNA]</scope>
    <source>
        <strain evidence="5 6">BE190</strain>
    </source>
</reference>
<gene>
    <name evidence="5" type="ORF">J2X05_003248</name>
</gene>
<evidence type="ECO:0000256" key="2">
    <source>
        <dbReference type="ARBA" id="ARBA00022801"/>
    </source>
</evidence>
<dbReference type="RefSeq" id="WP_310074266.1">
    <property type="nucleotide sequence ID" value="NZ_JAVDVX010000006.1"/>
</dbReference>
<dbReference type="Gene3D" id="2.160.20.10">
    <property type="entry name" value="Single-stranded right-handed beta-helix, Pectin lyase-like"/>
    <property type="match status" value="1"/>
</dbReference>
<dbReference type="Proteomes" id="UP001253595">
    <property type="component" value="Unassembled WGS sequence"/>
</dbReference>
<keyword evidence="6" id="KW-1185">Reference proteome</keyword>
<dbReference type="InterPro" id="IPR012334">
    <property type="entry name" value="Pectin_lyas_fold"/>
</dbReference>
<keyword evidence="2 5" id="KW-0378">Hydrolase</keyword>
<name>A0ABU1V1M1_9GAMM</name>
<comment type="similarity">
    <text evidence="1">Belongs to the pectinesterase family.</text>
</comment>
<feature type="domain" description="Pectinesterase catalytic" evidence="4">
    <location>
        <begin position="38"/>
        <end position="352"/>
    </location>
</feature>
<dbReference type="Pfam" id="PF01095">
    <property type="entry name" value="Pectinesterase"/>
    <property type="match status" value="1"/>
</dbReference>
<protein>
    <submittedName>
        <fullName evidence="5">Pectinesterase</fullName>
        <ecNumber evidence="5">3.1.1.11</ecNumber>
    </submittedName>
</protein>
<evidence type="ECO:0000256" key="3">
    <source>
        <dbReference type="ARBA" id="ARBA00023085"/>
    </source>
</evidence>
<dbReference type="PROSITE" id="PS51257">
    <property type="entry name" value="PROKAR_LIPOPROTEIN"/>
    <property type="match status" value="1"/>
</dbReference>
<dbReference type="GO" id="GO:0030599">
    <property type="term" value="F:pectinesterase activity"/>
    <property type="evidence" value="ECO:0007669"/>
    <property type="project" value="UniProtKB-EC"/>
</dbReference>
<organism evidence="5 6">
    <name type="scientific">Cellvibrio fibrivorans</name>
    <dbReference type="NCBI Taxonomy" id="126350"/>
    <lineage>
        <taxon>Bacteria</taxon>
        <taxon>Pseudomonadati</taxon>
        <taxon>Pseudomonadota</taxon>
        <taxon>Gammaproteobacteria</taxon>
        <taxon>Cellvibrionales</taxon>
        <taxon>Cellvibrionaceae</taxon>
        <taxon>Cellvibrio</taxon>
    </lineage>
</organism>
<dbReference type="PANTHER" id="PTHR31321">
    <property type="entry name" value="ACYL-COA THIOESTER HYDROLASE YBHC-RELATED"/>
    <property type="match status" value="1"/>
</dbReference>
<evidence type="ECO:0000313" key="5">
    <source>
        <dbReference type="EMBL" id="MDR7091213.1"/>
    </source>
</evidence>
<dbReference type="PANTHER" id="PTHR31321:SF57">
    <property type="entry name" value="PECTINESTERASE 53-RELATED"/>
    <property type="match status" value="1"/>
</dbReference>
<evidence type="ECO:0000256" key="1">
    <source>
        <dbReference type="ARBA" id="ARBA00008891"/>
    </source>
</evidence>